<organism evidence="2">
    <name type="scientific">Cacopsylla melanoneura</name>
    <dbReference type="NCBI Taxonomy" id="428564"/>
    <lineage>
        <taxon>Eukaryota</taxon>
        <taxon>Metazoa</taxon>
        <taxon>Ecdysozoa</taxon>
        <taxon>Arthropoda</taxon>
        <taxon>Hexapoda</taxon>
        <taxon>Insecta</taxon>
        <taxon>Pterygota</taxon>
        <taxon>Neoptera</taxon>
        <taxon>Paraneoptera</taxon>
        <taxon>Hemiptera</taxon>
        <taxon>Sternorrhyncha</taxon>
        <taxon>Psylloidea</taxon>
        <taxon>Psyllidae</taxon>
        <taxon>Psyllinae</taxon>
        <taxon>Cacopsylla</taxon>
    </lineage>
</organism>
<dbReference type="InterPro" id="IPR012337">
    <property type="entry name" value="RNaseH-like_sf"/>
</dbReference>
<sequence>MGVVWGETKTVPTKTVQLLRHFEQTVHKIESINLSADKEHILNFSSINTLAELHGHIKLEVEKYASTSKSTAAVQNVESVQPAKLKLPPLDLPTFNGNFSEWPIFYETFKTMIHENQTLSTEQKVQYLVSKLKDGALNICSGIPAVAANYNAIWDSLLERYQDPRSMAAHYMDVILNFKPIKFECKDMYSKFIDQVGSAVLALKALKIADLSEYILYSLSVKKLEVNLCRRFESKILASKSMPKFTDLLNFVKDETRIMERTDSQGREMPVKKTAVASNVFSFKPNKFQSNKPVSLVSAEHKKGSVSLVSDEHKKGSCLSCKESHSLYSCPDFNTMKPDERMGFAKTHKLCFNCLSPNHSVLSCSNKTSCKKCNYRHHTMLHLDSYKAAAPSREPHSSDTHGNSEVAAVVSCCSSDLQVTKNTVLLSTIKVNILDQYGMPQPVRMLLDSASMSHFITTSCCSKLGIKFKPASLEVGGIGGIASKAKGMTSFSFTSRYDSQKSFIVSEALVVDKITNKLPVCPVDVDQLSHLKDLSLSDDTFHIPDKIDGLIGAELFSDLIGKPKYQGQRGPVVIESAVGDIVMGKVPILPIQNIPLNVCAFVQAPLESIVHKFWTLEEVPTSPQVSDDDKECEEIFIKSCKRNVDGSYCVSIPFKSDPNLLGDSFSIAKKRFLNLERKFDTNPELKQDYAKAIEEYKKNYASKVDMKEIKSPNFVMPHIPIIRTDRITTKTRIVFDLSCPTSSGLSLNDVLHTGPTLYNDLFKLLTTFRLFPYACSGDIKKMFLMVHVCPQDQKYQLFLWRDSPQHELDCYQMNRVVFGSKPSPYLAQRVLRQLASDERERYPEAAYEVENHFYMDDYLTSFLDKDEAVRTLSQCCELLNNGGFELTKIASNNAHVLESIPKPLRLTENVQWEDKLYMKVLGIEWCPTEDNFLFKVKVEETSYTKRGILSTVAKIYDVLGLISPVTTYAKIILKELWKLKIDWDQVPPPFICQQWESLVQEFPLLNDYKIPRHLSIFQDTKLNLVGFCDASEKAYGACIYTHVIHTDGHCSVHLVCAKSKVSPVKYVTIPRLELCAALLLAKLMFAVVPMFKEKYGINQVFCFSDSKVAISWIISESSRWKTFVANRVAKIQECVSAEKWFHVKGTENPADCLSRGLTPAELIHHELWSHGPSWLSETSDVWPISHPVEVEEIAFEEEKPTSYVTVSKTETITQGKVLINLALRISSWMKLLRTVCYVLKFGGILPKGKITSQDLNYSEMTVLKAVQHEAFPTDIKNLEMNKNCSDSLQRIHAFQQDGVIRCGGRISNAPHLDYSQVHPVILPKHHHVINLIIDYYHRKNFHTGPHLLIAVLRKKYWILSCRDIVRRQLQKCNTCFRHNPKVVYPPMADLPVARVSECKAFLNTGVDYAGPFRITISRRRGVKSQKAYLCLFVCLATKALHLELASDLSTATFMAALRRFIARRGSVKTIYCDQGTNFVGASNSLDELYTFLSSEEFNDAYSKELLEHRINFKFNPPASPHFGGIWEANVRSVKVHLYKALGEQILTYEMMNSLIIECEAILNSRPLCQVGVDARDPIVLTPAHFLSQFPVDHLPMSDDPRVNTSLGERYKLLNQIVTSFWRRWSSEYLSTLQERFKWNKKDTSSLEVGLLVLIKSENTPVLSWPMGKIVELCPGKDGIIRVVVVKTAQGLFKRPVVKICRLPCQ</sequence>
<dbReference type="InterPro" id="IPR000477">
    <property type="entry name" value="RT_dom"/>
</dbReference>
<dbReference type="PANTHER" id="PTHR47331">
    <property type="entry name" value="PHD-TYPE DOMAIN-CONTAINING PROTEIN"/>
    <property type="match status" value="1"/>
</dbReference>
<dbReference type="InterPro" id="IPR040676">
    <property type="entry name" value="DUF5641"/>
</dbReference>
<dbReference type="Pfam" id="PF00078">
    <property type="entry name" value="RVT_1"/>
    <property type="match status" value="1"/>
</dbReference>
<protein>
    <recommendedName>
        <fullName evidence="1">Integrase catalytic domain-containing protein</fullName>
    </recommendedName>
</protein>
<reference evidence="2" key="1">
    <citation type="submission" date="2021-05" db="EMBL/GenBank/DDBJ databases">
        <authorList>
            <person name="Alioto T."/>
            <person name="Alioto T."/>
            <person name="Gomez Garrido J."/>
        </authorList>
    </citation>
    <scope>NUCLEOTIDE SEQUENCE</scope>
</reference>
<dbReference type="InterPro" id="IPR008042">
    <property type="entry name" value="Retrotrans_Pao"/>
</dbReference>
<name>A0A8D8RJM5_9HEMI</name>
<dbReference type="SUPFAM" id="SSF53098">
    <property type="entry name" value="Ribonuclease H-like"/>
    <property type="match status" value="1"/>
</dbReference>
<dbReference type="GO" id="GO:0003676">
    <property type="term" value="F:nucleic acid binding"/>
    <property type="evidence" value="ECO:0007669"/>
    <property type="project" value="InterPro"/>
</dbReference>
<evidence type="ECO:0000259" key="1">
    <source>
        <dbReference type="PROSITE" id="PS50994"/>
    </source>
</evidence>
<dbReference type="GO" id="GO:0042575">
    <property type="term" value="C:DNA polymerase complex"/>
    <property type="evidence" value="ECO:0007669"/>
    <property type="project" value="UniProtKB-ARBA"/>
</dbReference>
<dbReference type="Pfam" id="PF03564">
    <property type="entry name" value="DUF1759"/>
    <property type="match status" value="1"/>
</dbReference>
<dbReference type="InterPro" id="IPR001584">
    <property type="entry name" value="Integrase_cat-core"/>
</dbReference>
<dbReference type="GO" id="GO:0071897">
    <property type="term" value="P:DNA biosynthetic process"/>
    <property type="evidence" value="ECO:0007669"/>
    <property type="project" value="UniProtKB-ARBA"/>
</dbReference>
<dbReference type="Pfam" id="PF18701">
    <property type="entry name" value="DUF5641"/>
    <property type="match status" value="1"/>
</dbReference>
<dbReference type="Gene3D" id="3.30.420.10">
    <property type="entry name" value="Ribonuclease H-like superfamily/Ribonuclease H"/>
    <property type="match status" value="1"/>
</dbReference>
<dbReference type="SUPFAM" id="SSF56672">
    <property type="entry name" value="DNA/RNA polymerases"/>
    <property type="match status" value="1"/>
</dbReference>
<feature type="domain" description="Integrase catalytic" evidence="1">
    <location>
        <begin position="1387"/>
        <end position="1590"/>
    </location>
</feature>
<dbReference type="InterPro" id="IPR005312">
    <property type="entry name" value="DUF1759"/>
</dbReference>
<dbReference type="InterPro" id="IPR043502">
    <property type="entry name" value="DNA/RNA_pol_sf"/>
</dbReference>
<dbReference type="CDD" id="cd01644">
    <property type="entry name" value="RT_pepA17"/>
    <property type="match status" value="1"/>
</dbReference>
<dbReference type="InterPro" id="IPR036397">
    <property type="entry name" value="RNaseH_sf"/>
</dbReference>
<dbReference type="PROSITE" id="PS50994">
    <property type="entry name" value="INTEGRASE"/>
    <property type="match status" value="1"/>
</dbReference>
<accession>A0A8D8RJM5</accession>
<dbReference type="PANTHER" id="PTHR47331:SF1">
    <property type="entry name" value="GAG-LIKE PROTEIN"/>
    <property type="match status" value="1"/>
</dbReference>
<dbReference type="InterPro" id="IPR043128">
    <property type="entry name" value="Rev_trsase/Diguanyl_cyclase"/>
</dbReference>
<dbReference type="Gene3D" id="3.10.10.10">
    <property type="entry name" value="HIV Type 1 Reverse Transcriptase, subunit A, domain 1"/>
    <property type="match status" value="1"/>
</dbReference>
<dbReference type="Pfam" id="PF05380">
    <property type="entry name" value="Peptidase_A17"/>
    <property type="match status" value="1"/>
</dbReference>
<evidence type="ECO:0000313" key="2">
    <source>
        <dbReference type="EMBL" id="CAG6650887.1"/>
    </source>
</evidence>
<dbReference type="EMBL" id="HBUF01164435">
    <property type="protein sequence ID" value="CAG6650887.1"/>
    <property type="molecule type" value="Transcribed_RNA"/>
</dbReference>
<proteinExistence type="predicted"/>
<dbReference type="GO" id="GO:0015074">
    <property type="term" value="P:DNA integration"/>
    <property type="evidence" value="ECO:0007669"/>
    <property type="project" value="InterPro"/>
</dbReference>
<dbReference type="Gene3D" id="3.30.70.270">
    <property type="match status" value="1"/>
</dbReference>